<reference evidence="9 10" key="1">
    <citation type="submission" date="2013-11" db="EMBL/GenBank/DDBJ databases">
        <title>Genome sequencing of Stegodyphus mimosarum.</title>
        <authorList>
            <person name="Bechsgaard J."/>
        </authorList>
    </citation>
    <scope>NUCLEOTIDE SEQUENCE [LARGE SCALE GENOMIC DNA]</scope>
</reference>
<dbReference type="InterPro" id="IPR027640">
    <property type="entry name" value="Kinesin-like_fam"/>
</dbReference>
<dbReference type="PANTHER" id="PTHR47968">
    <property type="entry name" value="CENTROMERE PROTEIN E"/>
    <property type="match status" value="1"/>
</dbReference>
<dbReference type="OrthoDB" id="6428181at2759"/>
<keyword evidence="6" id="KW-0206">Cytoskeleton</keyword>
<dbReference type="GO" id="GO:0003777">
    <property type="term" value="F:microtubule motor activity"/>
    <property type="evidence" value="ECO:0007669"/>
    <property type="project" value="InterPro"/>
</dbReference>
<protein>
    <submittedName>
        <fullName evidence="9">Centromere-associated protein E</fullName>
    </submittedName>
</protein>
<evidence type="ECO:0000313" key="10">
    <source>
        <dbReference type="Proteomes" id="UP000054359"/>
    </source>
</evidence>
<dbReference type="PROSITE" id="PS00411">
    <property type="entry name" value="KINESIN_MOTOR_1"/>
    <property type="match status" value="1"/>
</dbReference>
<keyword evidence="4" id="KW-0175">Coiled coil</keyword>
<dbReference type="SUPFAM" id="SSF52540">
    <property type="entry name" value="P-loop containing nucleoside triphosphate hydrolases"/>
    <property type="match status" value="1"/>
</dbReference>
<keyword evidence="5" id="KW-0505">Motor protein</keyword>
<dbReference type="PROSITE" id="PS50067">
    <property type="entry name" value="KINESIN_MOTOR_2"/>
    <property type="match status" value="1"/>
</dbReference>
<dbReference type="GO" id="GO:0005874">
    <property type="term" value="C:microtubule"/>
    <property type="evidence" value="ECO:0007669"/>
    <property type="project" value="TreeGrafter"/>
</dbReference>
<keyword evidence="3" id="KW-0067">ATP-binding</keyword>
<dbReference type="InterPro" id="IPR001752">
    <property type="entry name" value="Kinesin_motor_dom"/>
</dbReference>
<dbReference type="Pfam" id="PF00225">
    <property type="entry name" value="Kinesin"/>
    <property type="match status" value="1"/>
</dbReference>
<dbReference type="GO" id="GO:0005524">
    <property type="term" value="F:ATP binding"/>
    <property type="evidence" value="ECO:0007669"/>
    <property type="project" value="UniProtKB-KW"/>
</dbReference>
<dbReference type="GO" id="GO:0000278">
    <property type="term" value="P:mitotic cell cycle"/>
    <property type="evidence" value="ECO:0007669"/>
    <property type="project" value="TreeGrafter"/>
</dbReference>
<dbReference type="Proteomes" id="UP000054359">
    <property type="component" value="Unassembled WGS sequence"/>
</dbReference>
<dbReference type="EMBL" id="KK119750">
    <property type="protein sequence ID" value="KFM76646.1"/>
    <property type="molecule type" value="Genomic_DNA"/>
</dbReference>
<evidence type="ECO:0000256" key="7">
    <source>
        <dbReference type="PROSITE-ProRule" id="PRU00283"/>
    </source>
</evidence>
<dbReference type="AlphaFoldDB" id="A0A087UH07"/>
<evidence type="ECO:0000256" key="1">
    <source>
        <dbReference type="ARBA" id="ARBA00004245"/>
    </source>
</evidence>
<dbReference type="InterPro" id="IPR036961">
    <property type="entry name" value="Kinesin_motor_dom_sf"/>
</dbReference>
<comment type="caution">
    <text evidence="7">Lacks conserved residue(s) required for the propagation of feature annotation.</text>
</comment>
<evidence type="ECO:0000259" key="8">
    <source>
        <dbReference type="PROSITE" id="PS50067"/>
    </source>
</evidence>
<evidence type="ECO:0000256" key="5">
    <source>
        <dbReference type="ARBA" id="ARBA00023175"/>
    </source>
</evidence>
<dbReference type="InterPro" id="IPR019821">
    <property type="entry name" value="Kinesin_motor_CS"/>
</dbReference>
<dbReference type="InterPro" id="IPR027417">
    <property type="entry name" value="P-loop_NTPase"/>
</dbReference>
<comment type="similarity">
    <text evidence="7">Belongs to the TRAFAC class myosin-kinesin ATPase superfamily. Kinesin family.</text>
</comment>
<evidence type="ECO:0000256" key="3">
    <source>
        <dbReference type="ARBA" id="ARBA00022840"/>
    </source>
</evidence>
<evidence type="ECO:0000313" key="9">
    <source>
        <dbReference type="EMBL" id="KFM76646.1"/>
    </source>
</evidence>
<feature type="non-terminal residue" evidence="9">
    <location>
        <position position="116"/>
    </location>
</feature>
<evidence type="ECO:0000256" key="6">
    <source>
        <dbReference type="ARBA" id="ARBA00023212"/>
    </source>
</evidence>
<dbReference type="SMART" id="SM00129">
    <property type="entry name" value="KISc"/>
    <property type="match status" value="1"/>
</dbReference>
<evidence type="ECO:0000256" key="4">
    <source>
        <dbReference type="ARBA" id="ARBA00023054"/>
    </source>
</evidence>
<accession>A0A087UH07</accession>
<feature type="domain" description="Kinesin motor" evidence="8">
    <location>
        <begin position="1"/>
        <end position="116"/>
    </location>
</feature>
<gene>
    <name evidence="9" type="ORF">X975_03740</name>
</gene>
<comment type="subcellular location">
    <subcellularLocation>
        <location evidence="1">Cytoplasm</location>
        <location evidence="1">Cytoskeleton</location>
    </subcellularLocation>
</comment>
<sequence>MNQKSSRSHSIFRIVIESRPRNIKNTPVNVSQLDLVDLAGSERACHTKATGKRFRESININVSLLMLSHVINQLNENENYISYRDSKLTRILQNSLGGNSKTAIICTVTPASLEET</sequence>
<dbReference type="PRINTS" id="PR00380">
    <property type="entry name" value="KINESINHEAVY"/>
</dbReference>
<dbReference type="GO" id="GO:0007018">
    <property type="term" value="P:microtubule-based movement"/>
    <property type="evidence" value="ECO:0007669"/>
    <property type="project" value="InterPro"/>
</dbReference>
<organism evidence="9 10">
    <name type="scientific">Stegodyphus mimosarum</name>
    <name type="common">African social velvet spider</name>
    <dbReference type="NCBI Taxonomy" id="407821"/>
    <lineage>
        <taxon>Eukaryota</taxon>
        <taxon>Metazoa</taxon>
        <taxon>Ecdysozoa</taxon>
        <taxon>Arthropoda</taxon>
        <taxon>Chelicerata</taxon>
        <taxon>Arachnida</taxon>
        <taxon>Araneae</taxon>
        <taxon>Araneomorphae</taxon>
        <taxon>Entelegynae</taxon>
        <taxon>Eresoidea</taxon>
        <taxon>Eresidae</taxon>
        <taxon>Stegodyphus</taxon>
    </lineage>
</organism>
<keyword evidence="10" id="KW-1185">Reference proteome</keyword>
<dbReference type="Gene3D" id="3.40.850.10">
    <property type="entry name" value="Kinesin motor domain"/>
    <property type="match status" value="1"/>
</dbReference>
<dbReference type="STRING" id="407821.A0A087UH07"/>
<name>A0A087UH07_STEMI</name>
<dbReference type="OMA" id="ERACHTK"/>
<evidence type="ECO:0000256" key="2">
    <source>
        <dbReference type="ARBA" id="ARBA00022741"/>
    </source>
</evidence>
<dbReference type="GO" id="GO:0008017">
    <property type="term" value="F:microtubule binding"/>
    <property type="evidence" value="ECO:0007669"/>
    <property type="project" value="InterPro"/>
</dbReference>
<keyword evidence="2" id="KW-0547">Nucleotide-binding</keyword>
<proteinExistence type="inferred from homology"/>
<keyword evidence="6" id="KW-0963">Cytoplasm</keyword>
<dbReference type="PANTHER" id="PTHR47968:SF75">
    <property type="entry name" value="CENTROMERE-ASSOCIATED PROTEIN E"/>
    <property type="match status" value="1"/>
</dbReference>